<dbReference type="PANTHER" id="PTHR38659">
    <property type="entry name" value="METAL-DEPENDENT PHOSPHOHYDROLASE"/>
    <property type="match status" value="1"/>
</dbReference>
<dbReference type="PANTHER" id="PTHR38659:SF2">
    <property type="entry name" value="HDIG DOMAIN PROTEIN"/>
    <property type="match status" value="1"/>
</dbReference>
<dbReference type="InterPro" id="IPR006674">
    <property type="entry name" value="HD_domain"/>
</dbReference>
<dbReference type="Pfam" id="PF01966">
    <property type="entry name" value="HD"/>
    <property type="match status" value="1"/>
</dbReference>
<evidence type="ECO:0000313" key="3">
    <source>
        <dbReference type="Proteomes" id="UP000178759"/>
    </source>
</evidence>
<dbReference type="AlphaFoldDB" id="A0A1F6AHE8"/>
<gene>
    <name evidence="2" type="ORF">A3A79_03235</name>
</gene>
<evidence type="ECO:0000259" key="1">
    <source>
        <dbReference type="SMART" id="SM00471"/>
    </source>
</evidence>
<protein>
    <recommendedName>
        <fullName evidence="1">HD/PDEase domain-containing protein</fullName>
    </recommendedName>
</protein>
<feature type="domain" description="HD/PDEase" evidence="1">
    <location>
        <begin position="17"/>
        <end position="128"/>
    </location>
</feature>
<comment type="caution">
    <text evidence="2">The sequence shown here is derived from an EMBL/GenBank/DDBJ whole genome shotgun (WGS) entry which is preliminary data.</text>
</comment>
<sequence length="172" mass="19554">MIPSEEEAKKLWDKYKLPKEKRIHVALVAKVAMEFAKKIPVNRKLLLAAALLHDIDKAAMKLPGERHPDTAVRILLEEGMDEVAALVRTHPLHAILDPNISPKTMEEKILYLSDKMVKYDIVGVDQRFALWRAENLPKEAVVLLDSTYPKVKALEKEMFSIAKISFPVYTKG</sequence>
<dbReference type="EMBL" id="MFJV01000001">
    <property type="protein sequence ID" value="OGG24179.1"/>
    <property type="molecule type" value="Genomic_DNA"/>
</dbReference>
<dbReference type="InterPro" id="IPR006675">
    <property type="entry name" value="HDIG_dom"/>
</dbReference>
<name>A0A1F6AHE8_9BACT</name>
<dbReference type="InterPro" id="IPR003607">
    <property type="entry name" value="HD/PDEase_dom"/>
</dbReference>
<dbReference type="Proteomes" id="UP000178759">
    <property type="component" value="Unassembled WGS sequence"/>
</dbReference>
<organism evidence="2 3">
    <name type="scientific">Candidatus Gottesmanbacteria bacterium RIFCSPLOWO2_01_FULL_43_11b</name>
    <dbReference type="NCBI Taxonomy" id="1798392"/>
    <lineage>
        <taxon>Bacteria</taxon>
        <taxon>Candidatus Gottesmaniibacteriota</taxon>
    </lineage>
</organism>
<accession>A0A1F6AHE8</accession>
<dbReference type="Gene3D" id="1.10.3210.10">
    <property type="entry name" value="Hypothetical protein af1432"/>
    <property type="match status" value="1"/>
</dbReference>
<reference evidence="2 3" key="1">
    <citation type="journal article" date="2016" name="Nat. Commun.">
        <title>Thousands of microbial genomes shed light on interconnected biogeochemical processes in an aquifer system.</title>
        <authorList>
            <person name="Anantharaman K."/>
            <person name="Brown C.T."/>
            <person name="Hug L.A."/>
            <person name="Sharon I."/>
            <person name="Castelle C.J."/>
            <person name="Probst A.J."/>
            <person name="Thomas B.C."/>
            <person name="Singh A."/>
            <person name="Wilkins M.J."/>
            <person name="Karaoz U."/>
            <person name="Brodie E.L."/>
            <person name="Williams K.H."/>
            <person name="Hubbard S.S."/>
            <person name="Banfield J.F."/>
        </authorList>
    </citation>
    <scope>NUCLEOTIDE SEQUENCE [LARGE SCALE GENOMIC DNA]</scope>
</reference>
<dbReference type="STRING" id="1798392.A3A79_03235"/>
<evidence type="ECO:0000313" key="2">
    <source>
        <dbReference type="EMBL" id="OGG24179.1"/>
    </source>
</evidence>
<proteinExistence type="predicted"/>
<dbReference type="NCBIfam" id="TIGR00277">
    <property type="entry name" value="HDIG"/>
    <property type="match status" value="1"/>
</dbReference>
<dbReference type="SUPFAM" id="SSF109604">
    <property type="entry name" value="HD-domain/PDEase-like"/>
    <property type="match status" value="1"/>
</dbReference>
<dbReference type="SMART" id="SM00471">
    <property type="entry name" value="HDc"/>
    <property type="match status" value="1"/>
</dbReference>